<protein>
    <recommendedName>
        <fullName evidence="8">Transposase</fullName>
    </recommendedName>
</protein>
<reference evidence="6 7" key="1">
    <citation type="submission" date="2024-04" db="EMBL/GenBank/DDBJ databases">
        <authorList>
            <person name="Fracassetti M."/>
        </authorList>
    </citation>
    <scope>NUCLEOTIDE SEQUENCE [LARGE SCALE GENOMIC DNA]</scope>
</reference>
<dbReference type="PANTHER" id="PTHR46481:SF10">
    <property type="entry name" value="ZINC FINGER BED DOMAIN-CONTAINING PROTEIN 39"/>
    <property type="match status" value="1"/>
</dbReference>
<dbReference type="SUPFAM" id="SSF53098">
    <property type="entry name" value="Ribonuclease H-like"/>
    <property type="match status" value="1"/>
</dbReference>
<dbReference type="InterPro" id="IPR012337">
    <property type="entry name" value="RNaseH-like_sf"/>
</dbReference>
<evidence type="ECO:0008006" key="8">
    <source>
        <dbReference type="Google" id="ProtNLM"/>
    </source>
</evidence>
<keyword evidence="4" id="KW-0862">Zinc</keyword>
<comment type="subcellular location">
    <subcellularLocation>
        <location evidence="1">Nucleus</location>
    </subcellularLocation>
</comment>
<organism evidence="6 7">
    <name type="scientific">Linum trigynum</name>
    <dbReference type="NCBI Taxonomy" id="586398"/>
    <lineage>
        <taxon>Eukaryota</taxon>
        <taxon>Viridiplantae</taxon>
        <taxon>Streptophyta</taxon>
        <taxon>Embryophyta</taxon>
        <taxon>Tracheophyta</taxon>
        <taxon>Spermatophyta</taxon>
        <taxon>Magnoliopsida</taxon>
        <taxon>eudicotyledons</taxon>
        <taxon>Gunneridae</taxon>
        <taxon>Pentapetalae</taxon>
        <taxon>rosids</taxon>
        <taxon>fabids</taxon>
        <taxon>Malpighiales</taxon>
        <taxon>Linaceae</taxon>
        <taxon>Linum</taxon>
    </lineage>
</organism>
<gene>
    <name evidence="6" type="ORF">LTRI10_LOCUS7973</name>
</gene>
<evidence type="ECO:0000256" key="3">
    <source>
        <dbReference type="ARBA" id="ARBA00022771"/>
    </source>
</evidence>
<evidence type="ECO:0000256" key="2">
    <source>
        <dbReference type="ARBA" id="ARBA00022723"/>
    </source>
</evidence>
<evidence type="ECO:0000256" key="1">
    <source>
        <dbReference type="ARBA" id="ARBA00004123"/>
    </source>
</evidence>
<dbReference type="InterPro" id="IPR052035">
    <property type="entry name" value="ZnF_BED_domain_contain"/>
</dbReference>
<accession>A0AAV2CWS9</accession>
<keyword evidence="3" id="KW-0863">Zinc-finger</keyword>
<keyword evidence="2" id="KW-0479">Metal-binding</keyword>
<evidence type="ECO:0000256" key="5">
    <source>
        <dbReference type="ARBA" id="ARBA00023242"/>
    </source>
</evidence>
<evidence type="ECO:0000256" key="4">
    <source>
        <dbReference type="ARBA" id="ARBA00022833"/>
    </source>
</evidence>
<dbReference type="EMBL" id="OZ034814">
    <property type="protein sequence ID" value="CAL1360539.1"/>
    <property type="molecule type" value="Genomic_DNA"/>
</dbReference>
<dbReference type="GO" id="GO:0005634">
    <property type="term" value="C:nucleus"/>
    <property type="evidence" value="ECO:0007669"/>
    <property type="project" value="UniProtKB-SubCell"/>
</dbReference>
<name>A0AAV2CWS9_9ROSI</name>
<dbReference type="PANTHER" id="PTHR46481">
    <property type="entry name" value="ZINC FINGER BED DOMAIN-CONTAINING PROTEIN 4"/>
    <property type="match status" value="1"/>
</dbReference>
<dbReference type="GO" id="GO:0008270">
    <property type="term" value="F:zinc ion binding"/>
    <property type="evidence" value="ECO:0007669"/>
    <property type="project" value="UniProtKB-KW"/>
</dbReference>
<keyword evidence="7" id="KW-1185">Reference proteome</keyword>
<keyword evidence="5" id="KW-0539">Nucleus</keyword>
<evidence type="ECO:0000313" key="6">
    <source>
        <dbReference type="EMBL" id="CAL1360539.1"/>
    </source>
</evidence>
<dbReference type="AlphaFoldDB" id="A0AAV2CWS9"/>
<proteinExistence type="predicted"/>
<evidence type="ECO:0000313" key="7">
    <source>
        <dbReference type="Proteomes" id="UP001497516"/>
    </source>
</evidence>
<sequence length="150" mass="17106">MSLTTDLMQYVQTVDYMVVTCRFVDKDFKLQKRVLDFCDVPAPYTGVAIVDALQTCLADLDVERKVWTITVANSFYRDVDVRILKETLSFQGRLPFAGYVFHVRCCAHIVNTLVQTGLKEIGPIIENVINNVKYIAASESRVNMFWDVAK</sequence>
<dbReference type="Proteomes" id="UP001497516">
    <property type="component" value="Chromosome 10"/>
</dbReference>